<dbReference type="Gene3D" id="1.25.40.20">
    <property type="entry name" value="Ankyrin repeat-containing domain"/>
    <property type="match status" value="1"/>
</dbReference>
<evidence type="ECO:0000256" key="7">
    <source>
        <dbReference type="ARBA" id="ARBA00022801"/>
    </source>
</evidence>
<feature type="region of interest" description="Disordered" evidence="12">
    <location>
        <begin position="500"/>
        <end position="542"/>
    </location>
</feature>
<evidence type="ECO:0000256" key="9">
    <source>
        <dbReference type="ARBA" id="ARBA00023054"/>
    </source>
</evidence>
<feature type="domain" description="VLRF1" evidence="13">
    <location>
        <begin position="173"/>
        <end position="313"/>
    </location>
</feature>
<dbReference type="PANTHER" id="PTHR16036">
    <property type="entry name" value="ANKYRIN REPEAT AND ZINC FINGER DOMAIN-CONTAINING PROTEIN 1"/>
    <property type="match status" value="1"/>
</dbReference>
<dbReference type="Proteomes" id="UP001158576">
    <property type="component" value="Chromosome PAR"/>
</dbReference>
<keyword evidence="7 11" id="KW-0378">Hydrolase</keyword>
<evidence type="ECO:0000256" key="6">
    <source>
        <dbReference type="ARBA" id="ARBA00022759"/>
    </source>
</evidence>
<feature type="region of interest" description="Disordered" evidence="12">
    <location>
        <begin position="214"/>
        <end position="235"/>
    </location>
</feature>
<feature type="compositionally biased region" description="Acidic residues" evidence="12">
    <location>
        <begin position="83"/>
        <end position="102"/>
    </location>
</feature>
<evidence type="ECO:0000313" key="15">
    <source>
        <dbReference type="Proteomes" id="UP001158576"/>
    </source>
</evidence>
<feature type="compositionally biased region" description="Basic residues" evidence="12">
    <location>
        <begin position="518"/>
        <end position="530"/>
    </location>
</feature>
<keyword evidence="8 10" id="KW-0040">ANK repeat</keyword>
<dbReference type="EMBL" id="OU015568">
    <property type="protein sequence ID" value="CAG5084375.1"/>
    <property type="molecule type" value="Genomic_DNA"/>
</dbReference>
<dbReference type="PROSITE" id="PS52044">
    <property type="entry name" value="VLRF1"/>
    <property type="match status" value="1"/>
</dbReference>
<dbReference type="PANTHER" id="PTHR16036:SF2">
    <property type="entry name" value="TRNA ENDONUCLEASE ANKZF1"/>
    <property type="match status" value="1"/>
</dbReference>
<keyword evidence="6 11" id="KW-0255">Endonuclease</keyword>
<evidence type="ECO:0000259" key="13">
    <source>
        <dbReference type="PROSITE" id="PS52044"/>
    </source>
</evidence>
<feature type="active site" evidence="11">
    <location>
        <position position="216"/>
    </location>
</feature>
<evidence type="ECO:0000256" key="11">
    <source>
        <dbReference type="PROSITE-ProRule" id="PRU01389"/>
    </source>
</evidence>
<dbReference type="InterPro" id="IPR036770">
    <property type="entry name" value="Ankyrin_rpt-contain_sf"/>
</dbReference>
<feature type="region of interest" description="Disordered" evidence="12">
    <location>
        <begin position="72"/>
        <end position="102"/>
    </location>
</feature>
<dbReference type="InterPro" id="IPR002110">
    <property type="entry name" value="Ankyrin_rpt"/>
</dbReference>
<organism evidence="14 15">
    <name type="scientific">Oikopleura dioica</name>
    <name type="common">Tunicate</name>
    <dbReference type="NCBI Taxonomy" id="34765"/>
    <lineage>
        <taxon>Eukaryota</taxon>
        <taxon>Metazoa</taxon>
        <taxon>Chordata</taxon>
        <taxon>Tunicata</taxon>
        <taxon>Appendicularia</taxon>
        <taxon>Copelata</taxon>
        <taxon>Oikopleuridae</taxon>
        <taxon>Oikopleura</taxon>
    </lineage>
</organism>
<dbReference type="SUPFAM" id="SSF48403">
    <property type="entry name" value="Ankyrin repeat"/>
    <property type="match status" value="1"/>
</dbReference>
<comment type="subcellular location">
    <subcellularLocation>
        <location evidence="1">Cytoplasm</location>
    </subcellularLocation>
</comment>
<dbReference type="Pfam" id="PF18826">
    <property type="entry name" value="bVLRF1"/>
    <property type="match status" value="1"/>
</dbReference>
<gene>
    <name evidence="14" type="ORF">OKIOD_LOCUS2183</name>
</gene>
<keyword evidence="15" id="KW-1185">Reference proteome</keyword>
<keyword evidence="3 11" id="KW-0963">Cytoplasm</keyword>
<evidence type="ECO:0000256" key="10">
    <source>
        <dbReference type="PROSITE-ProRule" id="PRU00023"/>
    </source>
</evidence>
<keyword evidence="5" id="KW-0677">Repeat</keyword>
<evidence type="ECO:0000256" key="1">
    <source>
        <dbReference type="ARBA" id="ARBA00004496"/>
    </source>
</evidence>
<protein>
    <submittedName>
        <fullName evidence="14">Oidioi.mRNA.OKI2018_I69.PAR.g10625.t1.cds</fullName>
    </submittedName>
</protein>
<accession>A0ABN7RX74</accession>
<feature type="repeat" description="ANK" evidence="10">
    <location>
        <begin position="438"/>
        <end position="470"/>
    </location>
</feature>
<comment type="domain">
    <text evidence="11">The VLRF1 domain mediates binding to the 60S ribosomal subunit.</text>
</comment>
<keyword evidence="4 11" id="KW-0540">Nuclease</keyword>
<comment type="similarity">
    <text evidence="2 11">Belongs to the ANKZF1/VMS1 family.</text>
</comment>
<dbReference type="InterPro" id="IPR047139">
    <property type="entry name" value="ANKZ1/VMS1"/>
</dbReference>
<evidence type="ECO:0000256" key="2">
    <source>
        <dbReference type="ARBA" id="ARBA00009262"/>
    </source>
</evidence>
<proteinExistence type="inferred from homology"/>
<reference evidence="14 15" key="1">
    <citation type="submission" date="2021-04" db="EMBL/GenBank/DDBJ databases">
        <authorList>
            <person name="Bliznina A."/>
        </authorList>
    </citation>
    <scope>NUCLEOTIDE SEQUENCE [LARGE SCALE GENOMIC DNA]</scope>
</reference>
<sequence>MSSFPIWDEFWKGKLENLVIGKEIPNGEAEASQVSIPTESEFYCRTCSVELVTREDQVQHYKSAEHRNLLKSKLKAKSGSGENESDGDSDSSEEGSDWSGDEEIATSANLDAPEMRFRGRAQQEMYFFNEDKERITAYRGLVAHRNEFLSELEILKRLVMTRRSFTEKIAPEGKRHDAILLFSAGAFAGCIFENGKPLLHKCIKKYVVRAKRGTAQSTRDNQGMKPKSMGAQLRRENEKELCRKIEEQITEWGATLAKCATIFCRAPKHQKSVILQPLHRVVENKTIIRPLMVPMHKPRFEETQRVFQKIFSLRIHTEAQVEQFKKQRSPRRNTEILEPKAKPKITANPHLDVISDDEDDKVEKEMAKVKLSPKKAKISKSRKARLDSSECSETIDEEVRARLDLLFTGVRSGDVQKLASYFAEINSPEEIINVPLKNEMTLLHFAAEQNSSPVIEFLLLNRSDPTLKNKDKMPPFRLCTVREARASFWNFRGSNPDKWDWAKAEVPDPAGISENPSKRKRQKPKKKKKPTPTVEEPAEKPKKKELVFVPCSECGGEINGTPFKYSDFQFSELQAENGQSLNRSDVNSIATILEELDIKQCGRVEFEDDFFDNMTSLEELSLQFLGLEEVPCLPASLASVDLREGAA</sequence>
<evidence type="ECO:0000313" key="14">
    <source>
        <dbReference type="EMBL" id="CAG5084375.1"/>
    </source>
</evidence>
<keyword evidence="9" id="KW-0175">Coiled coil</keyword>
<evidence type="ECO:0000256" key="3">
    <source>
        <dbReference type="ARBA" id="ARBA00022490"/>
    </source>
</evidence>
<evidence type="ECO:0000256" key="8">
    <source>
        <dbReference type="ARBA" id="ARBA00023043"/>
    </source>
</evidence>
<evidence type="ECO:0000256" key="5">
    <source>
        <dbReference type="ARBA" id="ARBA00022737"/>
    </source>
</evidence>
<dbReference type="InterPro" id="IPR041175">
    <property type="entry name" value="VLRF1/Vms1"/>
</dbReference>
<evidence type="ECO:0000256" key="4">
    <source>
        <dbReference type="ARBA" id="ARBA00022722"/>
    </source>
</evidence>
<evidence type="ECO:0000256" key="12">
    <source>
        <dbReference type="SAM" id="MobiDB-lite"/>
    </source>
</evidence>
<dbReference type="PROSITE" id="PS50088">
    <property type="entry name" value="ANK_REPEAT"/>
    <property type="match status" value="1"/>
</dbReference>
<name>A0ABN7RX74_OIKDI</name>